<dbReference type="EMBL" id="PYGK01000011">
    <property type="protein sequence ID" value="PSL26317.1"/>
    <property type="molecule type" value="Genomic_DNA"/>
</dbReference>
<feature type="transmembrane region" description="Helical" evidence="1">
    <location>
        <begin position="78"/>
        <end position="96"/>
    </location>
</feature>
<dbReference type="InterPro" id="IPR021257">
    <property type="entry name" value="DUF2809"/>
</dbReference>
<evidence type="ECO:0000313" key="3">
    <source>
        <dbReference type="Proteomes" id="UP000240978"/>
    </source>
</evidence>
<evidence type="ECO:0000256" key="1">
    <source>
        <dbReference type="SAM" id="Phobius"/>
    </source>
</evidence>
<evidence type="ECO:0000313" key="2">
    <source>
        <dbReference type="EMBL" id="PSL26317.1"/>
    </source>
</evidence>
<keyword evidence="1" id="KW-0472">Membrane</keyword>
<dbReference type="Proteomes" id="UP000240978">
    <property type="component" value="Unassembled WGS sequence"/>
</dbReference>
<dbReference type="AlphaFoldDB" id="A0A2P8FX72"/>
<dbReference type="OrthoDB" id="5360192at2"/>
<feature type="transmembrane region" description="Helical" evidence="1">
    <location>
        <begin position="145"/>
        <end position="169"/>
    </location>
</feature>
<proteinExistence type="predicted"/>
<organism evidence="2 3">
    <name type="scientific">Chitinophaga ginsengisoli</name>
    <dbReference type="NCBI Taxonomy" id="363837"/>
    <lineage>
        <taxon>Bacteria</taxon>
        <taxon>Pseudomonadati</taxon>
        <taxon>Bacteroidota</taxon>
        <taxon>Chitinophagia</taxon>
        <taxon>Chitinophagales</taxon>
        <taxon>Chitinophagaceae</taxon>
        <taxon>Chitinophaga</taxon>
    </lineage>
</organism>
<dbReference type="Pfam" id="PF10990">
    <property type="entry name" value="DUF2809"/>
    <property type="match status" value="1"/>
</dbReference>
<keyword evidence="3" id="KW-1185">Reference proteome</keyword>
<name>A0A2P8FX72_9BACT</name>
<reference evidence="2 3" key="1">
    <citation type="submission" date="2018-03" db="EMBL/GenBank/DDBJ databases">
        <title>Genomic Encyclopedia of Archaeal and Bacterial Type Strains, Phase II (KMG-II): from individual species to whole genera.</title>
        <authorList>
            <person name="Goeker M."/>
        </authorList>
    </citation>
    <scope>NUCLEOTIDE SEQUENCE [LARGE SCALE GENOMIC DNA]</scope>
    <source>
        <strain evidence="2 3">DSM 18107</strain>
    </source>
</reference>
<feature type="transmembrane region" description="Helical" evidence="1">
    <location>
        <begin position="51"/>
        <end position="72"/>
    </location>
</feature>
<comment type="caution">
    <text evidence="2">The sequence shown here is derived from an EMBL/GenBank/DDBJ whole genome shotgun (WGS) entry which is preliminary data.</text>
</comment>
<gene>
    <name evidence="2" type="ORF">CLV42_11128</name>
</gene>
<protein>
    <submittedName>
        <fullName evidence="2">Uncharacterized protein DUF2809</fullName>
    </submittedName>
</protein>
<sequence>MTFNVYMTHIMLNRMFVHPIPEEAKPPYNECGNNSMFPIFGCMKPMRAKNILLYFVLFLLTIPLGLATRLYPDYFPDLIRIYGGDVLYATCLFFFLRFLFPVTELGKLGILSFLACIVIELQQLYKAGWIVHLRHTFPFGLILGYDFALSDCICYAIGCLLGISIAMLLERSWVVR</sequence>
<keyword evidence="1" id="KW-1133">Transmembrane helix</keyword>
<feature type="transmembrane region" description="Helical" evidence="1">
    <location>
        <begin position="108"/>
        <end position="125"/>
    </location>
</feature>
<keyword evidence="1" id="KW-0812">Transmembrane</keyword>
<accession>A0A2P8FX72</accession>